<dbReference type="AlphaFoldDB" id="A0A4S8HQX5"/>
<reference evidence="2 3" key="1">
    <citation type="submission" date="2019-04" db="EMBL/GenBank/DDBJ databases">
        <title>Niastella caeni sp. nov., isolated from activated sludge.</title>
        <authorList>
            <person name="Sheng M."/>
        </authorList>
    </citation>
    <scope>NUCLEOTIDE SEQUENCE [LARGE SCALE GENOMIC DNA]</scope>
    <source>
        <strain evidence="2 3">HX-2-15</strain>
    </source>
</reference>
<sequence>MKLFVFILFFLTSIYASGQQLTSEIQARNGVFTERLYLNGKWIDRISTNLNSSDSANNNVLATGKAIADFMRLRLGDPIKNQFSVAQPANLWIQGSSVIGSHNNFQNTLSSELPAQQNITQSGLQHGLSVQRSSVDQGAANLVLFKNASSGFNTLQALQPGDSIGNIEFSGVAGNNSTIARAMSMHGKVEKTGSTYLNSGFVFNTTDSNGIYQQRMWLNGQGNLLLGNATENPYSLNVASGNVRINSLSGSGDILVGCDNNGVLTKLALGDNIYLEEGSLNVVSPPQGGATWEYVAIASQTGQNSPSMHTLENNMGNIVWTRNSTGNYTGTLVGGFGYQIWFKSEASDENGNAVFTRLFRSSGSTVTLIVKDGTLANTDNWQNISIEIKQWIDF</sequence>
<dbReference type="EMBL" id="STFF01000005">
    <property type="protein sequence ID" value="THU36929.1"/>
    <property type="molecule type" value="Genomic_DNA"/>
</dbReference>
<proteinExistence type="predicted"/>
<feature type="signal peptide" evidence="1">
    <location>
        <begin position="1"/>
        <end position="18"/>
    </location>
</feature>
<keyword evidence="3" id="KW-1185">Reference proteome</keyword>
<organism evidence="2 3">
    <name type="scientific">Niastella caeni</name>
    <dbReference type="NCBI Taxonomy" id="2569763"/>
    <lineage>
        <taxon>Bacteria</taxon>
        <taxon>Pseudomonadati</taxon>
        <taxon>Bacteroidota</taxon>
        <taxon>Chitinophagia</taxon>
        <taxon>Chitinophagales</taxon>
        <taxon>Chitinophagaceae</taxon>
        <taxon>Niastella</taxon>
    </lineage>
</organism>
<name>A0A4S8HQX5_9BACT</name>
<accession>A0A4S8HQX5</accession>
<keyword evidence="1" id="KW-0732">Signal</keyword>
<dbReference type="Proteomes" id="UP000306918">
    <property type="component" value="Unassembled WGS sequence"/>
</dbReference>
<protein>
    <submittedName>
        <fullName evidence="2">Uncharacterized protein</fullName>
    </submittedName>
</protein>
<dbReference type="OrthoDB" id="645283at2"/>
<evidence type="ECO:0000313" key="3">
    <source>
        <dbReference type="Proteomes" id="UP000306918"/>
    </source>
</evidence>
<gene>
    <name evidence="2" type="ORF">FAM09_18370</name>
</gene>
<dbReference type="RefSeq" id="WP_136578605.1">
    <property type="nucleotide sequence ID" value="NZ_STFF01000005.1"/>
</dbReference>
<evidence type="ECO:0000313" key="2">
    <source>
        <dbReference type="EMBL" id="THU36929.1"/>
    </source>
</evidence>
<comment type="caution">
    <text evidence="2">The sequence shown here is derived from an EMBL/GenBank/DDBJ whole genome shotgun (WGS) entry which is preliminary data.</text>
</comment>
<evidence type="ECO:0000256" key="1">
    <source>
        <dbReference type="SAM" id="SignalP"/>
    </source>
</evidence>
<feature type="chain" id="PRO_5020512202" evidence="1">
    <location>
        <begin position="19"/>
        <end position="394"/>
    </location>
</feature>